<keyword evidence="2" id="KW-1185">Reference proteome</keyword>
<dbReference type="EMBL" id="NJET01000203">
    <property type="protein sequence ID" value="PHH59473.1"/>
    <property type="molecule type" value="Genomic_DNA"/>
</dbReference>
<evidence type="ECO:0000313" key="1">
    <source>
        <dbReference type="EMBL" id="PHH59473.1"/>
    </source>
</evidence>
<organism evidence="1 2">
    <name type="scientific">Ophiocordyceps australis</name>
    <dbReference type="NCBI Taxonomy" id="1399860"/>
    <lineage>
        <taxon>Eukaryota</taxon>
        <taxon>Fungi</taxon>
        <taxon>Dikarya</taxon>
        <taxon>Ascomycota</taxon>
        <taxon>Pezizomycotina</taxon>
        <taxon>Sordariomycetes</taxon>
        <taxon>Hypocreomycetidae</taxon>
        <taxon>Hypocreales</taxon>
        <taxon>Ophiocordycipitaceae</taxon>
        <taxon>Ophiocordyceps</taxon>
    </lineage>
</organism>
<comment type="caution">
    <text evidence="1">The sequence shown here is derived from an EMBL/GenBank/DDBJ whole genome shotgun (WGS) entry which is preliminary data.</text>
</comment>
<proteinExistence type="predicted"/>
<evidence type="ECO:0000313" key="2">
    <source>
        <dbReference type="Proteomes" id="UP000226192"/>
    </source>
</evidence>
<name>A0A2C5XVQ6_9HYPO</name>
<sequence>MYCHLISPSGAFAFEALSMPVSPSVSPPRHLQGRRGHDKLHLLLAFALQSGTTRAQLHTIHFIITYGPPSTRPRRRRAAPFFFLRVAFLRSPSRLVLHHPGHPWTALYDTTVPISVLCVSAPPWPREHLIQFASATSPS</sequence>
<protein>
    <submittedName>
        <fullName evidence="1">Uncharacterized protein</fullName>
    </submittedName>
</protein>
<gene>
    <name evidence="1" type="ORF">CDD81_3163</name>
</gene>
<dbReference type="Proteomes" id="UP000226192">
    <property type="component" value="Unassembled WGS sequence"/>
</dbReference>
<accession>A0A2C5XVQ6</accession>
<reference evidence="1 2" key="1">
    <citation type="submission" date="2017-06" db="EMBL/GenBank/DDBJ databases">
        <title>Ant-infecting Ophiocordyceps genomes reveal a high diversity of potential behavioral manipulation genes and a possible major role for enterotoxins.</title>
        <authorList>
            <person name="De Bekker C."/>
            <person name="Evans H.C."/>
            <person name="Brachmann A."/>
            <person name="Hughes D.P."/>
        </authorList>
    </citation>
    <scope>NUCLEOTIDE SEQUENCE [LARGE SCALE GENOMIC DNA]</scope>
    <source>
        <strain evidence="1 2">Map64</strain>
    </source>
</reference>
<dbReference type="AlphaFoldDB" id="A0A2C5XVQ6"/>